<comment type="subcellular location">
    <subcellularLocation>
        <location evidence="1">Mitochondrion inner membrane</location>
        <topology evidence="1">Peripheral membrane protein</topology>
        <orientation evidence="1">Matrix side</orientation>
    </subcellularLocation>
</comment>
<dbReference type="EMBL" id="ML975326">
    <property type="protein sequence ID" value="KAF1833020.1"/>
    <property type="molecule type" value="Genomic_DNA"/>
</dbReference>
<keyword evidence="5" id="KW-0249">Electron transport</keyword>
<keyword evidence="3" id="KW-0679">Respiratory chain</keyword>
<dbReference type="PANTHER" id="PTHR13094">
    <property type="entry name" value="NADH-UBIQUINONE OXIDOREDUCTASE PDSW SUBUNIT"/>
    <property type="match status" value="1"/>
</dbReference>
<evidence type="ECO:0000256" key="8">
    <source>
        <dbReference type="SAM" id="MobiDB-lite"/>
    </source>
</evidence>
<dbReference type="OrthoDB" id="10252718at2759"/>
<organism evidence="9 10">
    <name type="scientific">Decorospora gaudefroyi</name>
    <dbReference type="NCBI Taxonomy" id="184978"/>
    <lineage>
        <taxon>Eukaryota</taxon>
        <taxon>Fungi</taxon>
        <taxon>Dikarya</taxon>
        <taxon>Ascomycota</taxon>
        <taxon>Pezizomycotina</taxon>
        <taxon>Dothideomycetes</taxon>
        <taxon>Pleosporomycetidae</taxon>
        <taxon>Pleosporales</taxon>
        <taxon>Pleosporineae</taxon>
        <taxon>Pleosporaceae</taxon>
        <taxon>Decorospora</taxon>
    </lineage>
</organism>
<name>A0A6A5K9Q7_9PLEO</name>
<protein>
    <recommendedName>
        <fullName evidence="11">NADH-ubiquinone oxidoreductase 12 kDa subunit mitochondrial</fullName>
    </recommendedName>
</protein>
<reference evidence="9" key="1">
    <citation type="submission" date="2020-01" db="EMBL/GenBank/DDBJ databases">
        <authorList>
            <consortium name="DOE Joint Genome Institute"/>
            <person name="Haridas S."/>
            <person name="Albert R."/>
            <person name="Binder M."/>
            <person name="Bloem J."/>
            <person name="Labutti K."/>
            <person name="Salamov A."/>
            <person name="Andreopoulos B."/>
            <person name="Baker S.E."/>
            <person name="Barry K."/>
            <person name="Bills G."/>
            <person name="Bluhm B.H."/>
            <person name="Cannon C."/>
            <person name="Castanera R."/>
            <person name="Culley D.E."/>
            <person name="Daum C."/>
            <person name="Ezra D."/>
            <person name="Gonzalez J.B."/>
            <person name="Henrissat B."/>
            <person name="Kuo A."/>
            <person name="Liang C."/>
            <person name="Lipzen A."/>
            <person name="Lutzoni F."/>
            <person name="Magnuson J."/>
            <person name="Mondo S."/>
            <person name="Nolan M."/>
            <person name="Ohm R."/>
            <person name="Pangilinan J."/>
            <person name="Park H.-J."/>
            <person name="Ramirez L."/>
            <person name="Alfaro M."/>
            <person name="Sun H."/>
            <person name="Tritt A."/>
            <person name="Yoshinaga Y."/>
            <person name="Zwiers L.-H."/>
            <person name="Turgeon B.G."/>
            <person name="Goodwin S.B."/>
            <person name="Spatafora J.W."/>
            <person name="Crous P.W."/>
            <person name="Grigoriev I.V."/>
        </authorList>
    </citation>
    <scope>NUCLEOTIDE SEQUENCE</scope>
    <source>
        <strain evidence="9">P77</strain>
    </source>
</reference>
<dbReference type="InterPro" id="IPR039993">
    <property type="entry name" value="NDUFB10"/>
</dbReference>
<sequence>MCYYRFYIFLGCGHSTFSEIPVRFCKDADTKGEIKGLETRRSDSCSADHVSVQGAGRATAASSKSLPSTIQTVGTQTEDPHTTGTTNANNPFTRSQAPLAGDREPCGEGRVHPLHTMRVERLCAVCACEREERLAKLEASIKEVRFDPGRWHWKYQGGNQTAAKKHGGGWGVGAAVGGWMKDWNKRDGASGASRNTTTAHTNSSQLPAELRSNNLQALGAYTTVFLSPHQPLAAAMPTPESAAFLAKKPKVPPTFEGVDYEDNTALKAAQDAILREQWVKSMMARLVREEMGKCYRREGVNHLEKCGHLRERYFELLKDAKVKGYLFAQQNYLDEPFNKR</sequence>
<evidence type="ECO:0000256" key="1">
    <source>
        <dbReference type="ARBA" id="ARBA00004443"/>
    </source>
</evidence>
<feature type="compositionally biased region" description="Polar residues" evidence="8">
    <location>
        <begin position="60"/>
        <end position="96"/>
    </location>
</feature>
<evidence type="ECO:0000256" key="4">
    <source>
        <dbReference type="ARBA" id="ARBA00022792"/>
    </source>
</evidence>
<evidence type="ECO:0000256" key="3">
    <source>
        <dbReference type="ARBA" id="ARBA00022660"/>
    </source>
</evidence>
<evidence type="ECO:0000256" key="2">
    <source>
        <dbReference type="ARBA" id="ARBA00022448"/>
    </source>
</evidence>
<evidence type="ECO:0000256" key="7">
    <source>
        <dbReference type="ARBA" id="ARBA00023136"/>
    </source>
</evidence>
<evidence type="ECO:0000256" key="5">
    <source>
        <dbReference type="ARBA" id="ARBA00022982"/>
    </source>
</evidence>
<keyword evidence="7" id="KW-0472">Membrane</keyword>
<keyword evidence="4" id="KW-0999">Mitochondrion inner membrane</keyword>
<gene>
    <name evidence="9" type="ORF">BDW02DRAFT_528478</name>
</gene>
<dbReference type="GO" id="GO:0005743">
    <property type="term" value="C:mitochondrial inner membrane"/>
    <property type="evidence" value="ECO:0007669"/>
    <property type="project" value="UniProtKB-SubCell"/>
</dbReference>
<keyword evidence="10" id="KW-1185">Reference proteome</keyword>
<proteinExistence type="predicted"/>
<keyword evidence="2" id="KW-0813">Transport</keyword>
<dbReference type="AlphaFoldDB" id="A0A6A5K9Q7"/>
<evidence type="ECO:0000256" key="6">
    <source>
        <dbReference type="ARBA" id="ARBA00023128"/>
    </source>
</evidence>
<feature type="region of interest" description="Disordered" evidence="8">
    <location>
        <begin position="56"/>
        <end position="105"/>
    </location>
</feature>
<accession>A0A6A5K9Q7</accession>
<evidence type="ECO:0000313" key="9">
    <source>
        <dbReference type="EMBL" id="KAF1833020.1"/>
    </source>
</evidence>
<dbReference type="Proteomes" id="UP000800040">
    <property type="component" value="Unassembled WGS sequence"/>
</dbReference>
<feature type="compositionally biased region" description="Polar residues" evidence="8">
    <location>
        <begin position="192"/>
        <end position="206"/>
    </location>
</feature>
<dbReference type="PANTHER" id="PTHR13094:SF1">
    <property type="entry name" value="NADH DEHYDROGENASE [UBIQUINONE] 1 BETA SUBCOMPLEX SUBUNIT 10"/>
    <property type="match status" value="1"/>
</dbReference>
<evidence type="ECO:0000313" key="10">
    <source>
        <dbReference type="Proteomes" id="UP000800040"/>
    </source>
</evidence>
<evidence type="ECO:0008006" key="11">
    <source>
        <dbReference type="Google" id="ProtNLM"/>
    </source>
</evidence>
<feature type="region of interest" description="Disordered" evidence="8">
    <location>
        <begin position="183"/>
        <end position="206"/>
    </location>
</feature>
<keyword evidence="6" id="KW-0496">Mitochondrion</keyword>